<keyword evidence="4 8" id="KW-0560">Oxidoreductase</keyword>
<feature type="compositionally biased region" description="Basic and acidic residues" evidence="6">
    <location>
        <begin position="446"/>
        <end position="461"/>
    </location>
</feature>
<keyword evidence="5" id="KW-0520">NAD</keyword>
<evidence type="ECO:0000313" key="8">
    <source>
        <dbReference type="EMBL" id="MBA8955302.1"/>
    </source>
</evidence>
<keyword evidence="3" id="KW-0274">FAD</keyword>
<dbReference type="Pfam" id="PF07992">
    <property type="entry name" value="Pyr_redox_2"/>
    <property type="match status" value="1"/>
</dbReference>
<dbReference type="PRINTS" id="PR00368">
    <property type="entry name" value="FADPNR"/>
</dbReference>
<dbReference type="SUPFAM" id="SSF51905">
    <property type="entry name" value="FAD/NAD(P)-binding domain"/>
    <property type="match status" value="1"/>
</dbReference>
<keyword evidence="2" id="KW-0285">Flavoprotein</keyword>
<dbReference type="PANTHER" id="PTHR43706">
    <property type="entry name" value="NADH DEHYDROGENASE"/>
    <property type="match status" value="1"/>
</dbReference>
<dbReference type="InterPro" id="IPR036188">
    <property type="entry name" value="FAD/NAD-bd_sf"/>
</dbReference>
<keyword evidence="9" id="KW-1185">Reference proteome</keyword>
<dbReference type="RefSeq" id="WP_182847299.1">
    <property type="nucleotide sequence ID" value="NZ_BAAALP010000002.1"/>
</dbReference>
<comment type="similarity">
    <text evidence="1">Belongs to the NADH dehydrogenase family.</text>
</comment>
<dbReference type="InterPro" id="IPR023753">
    <property type="entry name" value="FAD/NAD-binding_dom"/>
</dbReference>
<evidence type="ECO:0000256" key="4">
    <source>
        <dbReference type="ARBA" id="ARBA00023002"/>
    </source>
</evidence>
<feature type="region of interest" description="Disordered" evidence="6">
    <location>
        <begin position="432"/>
        <end position="461"/>
    </location>
</feature>
<gene>
    <name evidence="8" type="ORF">HNR61_006976</name>
</gene>
<evidence type="ECO:0000313" key="9">
    <source>
        <dbReference type="Proteomes" id="UP000572680"/>
    </source>
</evidence>
<sequence>MPTPRVVIVGAGFAGYNVARLLERRLRRGQAQLKIIAPHGYSLYQPLLPEVAAGVLDPRSIAGPLHRMLRRTQLVPGKATGVDLAARTVEVDMIDGSVKAVPYDRLVLCPGSVTRTFDIPGLKEHAHGMKNLAEAVYMRDHVIAQLELASATDDAAERAARLGFLVVGGGYSGVETAANLHLLTLNAMRRFPRLDPDLLSWTLIDLAPRLLPELGERLGDVAMAKLRRRGIDIRLRVSLKSLTADSAEMTDGRVLPTRTVIWTAGVTPAPVVATLDRPTEKGRLVVGADLRLPGHPEVFALGDAAAVPDLARGDGAICPPTAQHATRQARAVAHNVAASLTGREPRPYHHRDLGMVVDLGGPQAVARPLGVPLTGVPAQAVTRGYHLSTVPSLRAKARVMGDWLLHSLAGDDLIRLGFLDTRTGRQVDLEHSVPDQDARVSGSRSAGKDSARRGDRVTHAG</sequence>
<evidence type="ECO:0000256" key="1">
    <source>
        <dbReference type="ARBA" id="ARBA00005272"/>
    </source>
</evidence>
<evidence type="ECO:0000256" key="6">
    <source>
        <dbReference type="SAM" id="MobiDB-lite"/>
    </source>
</evidence>
<name>A0A7W3QQ52_ACTNM</name>
<organism evidence="8 9">
    <name type="scientific">Actinomadura namibiensis</name>
    <dbReference type="NCBI Taxonomy" id="182080"/>
    <lineage>
        <taxon>Bacteria</taxon>
        <taxon>Bacillati</taxon>
        <taxon>Actinomycetota</taxon>
        <taxon>Actinomycetes</taxon>
        <taxon>Streptosporangiales</taxon>
        <taxon>Thermomonosporaceae</taxon>
        <taxon>Actinomadura</taxon>
    </lineage>
</organism>
<evidence type="ECO:0000259" key="7">
    <source>
        <dbReference type="Pfam" id="PF07992"/>
    </source>
</evidence>
<dbReference type="EC" id="1.6.99.3" evidence="8"/>
<dbReference type="EMBL" id="JACJIA010000011">
    <property type="protein sequence ID" value="MBA8955302.1"/>
    <property type="molecule type" value="Genomic_DNA"/>
</dbReference>
<evidence type="ECO:0000256" key="3">
    <source>
        <dbReference type="ARBA" id="ARBA00022827"/>
    </source>
</evidence>
<dbReference type="InterPro" id="IPR045024">
    <property type="entry name" value="NDH-2"/>
</dbReference>
<evidence type="ECO:0000256" key="2">
    <source>
        <dbReference type="ARBA" id="ARBA00022630"/>
    </source>
</evidence>
<comment type="caution">
    <text evidence="8">The sequence shown here is derived from an EMBL/GenBank/DDBJ whole genome shotgun (WGS) entry which is preliminary data.</text>
</comment>
<accession>A0A7W3QQ52</accession>
<dbReference type="PANTHER" id="PTHR43706:SF45">
    <property type="entry name" value="NADH DEHYDROGENASE-LIKE PROTEIN RV1812C"/>
    <property type="match status" value="1"/>
</dbReference>
<dbReference type="AlphaFoldDB" id="A0A7W3QQ52"/>
<dbReference type="Gene3D" id="3.50.50.100">
    <property type="match status" value="1"/>
</dbReference>
<proteinExistence type="inferred from homology"/>
<protein>
    <submittedName>
        <fullName evidence="8">NADH dehydrogenase</fullName>
        <ecNumber evidence="8">1.6.99.3</ecNumber>
    </submittedName>
</protein>
<dbReference type="GO" id="GO:0003954">
    <property type="term" value="F:NADH dehydrogenase activity"/>
    <property type="evidence" value="ECO:0007669"/>
    <property type="project" value="InterPro"/>
</dbReference>
<evidence type="ECO:0000256" key="5">
    <source>
        <dbReference type="ARBA" id="ARBA00023027"/>
    </source>
</evidence>
<feature type="domain" description="FAD/NAD(P)-binding" evidence="7">
    <location>
        <begin position="5"/>
        <end position="328"/>
    </location>
</feature>
<dbReference type="Proteomes" id="UP000572680">
    <property type="component" value="Unassembled WGS sequence"/>
</dbReference>
<reference evidence="8 9" key="1">
    <citation type="submission" date="2020-08" db="EMBL/GenBank/DDBJ databases">
        <title>Genomic Encyclopedia of Type Strains, Phase IV (KMG-IV): sequencing the most valuable type-strain genomes for metagenomic binning, comparative biology and taxonomic classification.</title>
        <authorList>
            <person name="Goeker M."/>
        </authorList>
    </citation>
    <scope>NUCLEOTIDE SEQUENCE [LARGE SCALE GENOMIC DNA]</scope>
    <source>
        <strain evidence="8 9">DSM 44197</strain>
    </source>
</reference>